<sequence>MSKGKKYRLCCLVLIGLLMLAPLARAAEVDFRQGRLVPIVSRSIVLSRNVPAIHRVRPGEYLLRIARQYNVSVQDLIRANGLKSKIIYPGQKLIIPRGSKMMARASGRMAAGVYYYKGRIIRISESEMDLLARLVHAEARGESFQGKVAVAAVVLNRVINDQFPDTVKEVILQKTRGTYQFSPVQDGAINLPADRESYEAVREALAGYDPTEGSLYFYNPQIATDTWIKTLPTSTMIGNHVFAR</sequence>
<feature type="signal peptide" evidence="1">
    <location>
        <begin position="1"/>
        <end position="26"/>
    </location>
</feature>
<dbReference type="OrthoDB" id="9785345at2"/>
<proteinExistence type="predicted"/>
<keyword evidence="4" id="KW-1185">Reference proteome</keyword>
<dbReference type="Gene3D" id="6.20.240.60">
    <property type="match status" value="1"/>
</dbReference>
<dbReference type="CDD" id="cd00118">
    <property type="entry name" value="LysM"/>
    <property type="match status" value="1"/>
</dbReference>
<dbReference type="Gene3D" id="1.10.10.2520">
    <property type="entry name" value="Cell wall hydrolase SleB, domain 1"/>
    <property type="match status" value="1"/>
</dbReference>
<name>A0A1T4QS49_9FIRM</name>
<dbReference type="InterPro" id="IPR042047">
    <property type="entry name" value="SleB_dom1"/>
</dbReference>
<evidence type="ECO:0000313" key="3">
    <source>
        <dbReference type="EMBL" id="SKA06550.1"/>
    </source>
</evidence>
<gene>
    <name evidence="3" type="ORF">SAMN02745885_01781</name>
</gene>
<dbReference type="Proteomes" id="UP000189933">
    <property type="component" value="Unassembled WGS sequence"/>
</dbReference>
<dbReference type="SMART" id="SM00257">
    <property type="entry name" value="LysM"/>
    <property type="match status" value="1"/>
</dbReference>
<protein>
    <submittedName>
        <fullName evidence="3">N-acetylmuramoyl-L-alanine amidase</fullName>
    </submittedName>
</protein>
<dbReference type="AlphaFoldDB" id="A0A1T4QS49"/>
<dbReference type="PANTHER" id="PTHR33734:SF22">
    <property type="entry name" value="MEMBRANE-BOUND LYTIC MUREIN TRANSGLYCOSYLASE D"/>
    <property type="match status" value="1"/>
</dbReference>
<feature type="chain" id="PRO_5012482049" evidence="1">
    <location>
        <begin position="27"/>
        <end position="244"/>
    </location>
</feature>
<keyword evidence="1" id="KW-0732">Signal</keyword>
<dbReference type="Pfam" id="PF07486">
    <property type="entry name" value="Hydrolase_2"/>
    <property type="match status" value="1"/>
</dbReference>
<organism evidence="3 4">
    <name type="scientific">Carboxydocella sporoproducens DSM 16521</name>
    <dbReference type="NCBI Taxonomy" id="1121270"/>
    <lineage>
        <taxon>Bacteria</taxon>
        <taxon>Bacillati</taxon>
        <taxon>Bacillota</taxon>
        <taxon>Clostridia</taxon>
        <taxon>Eubacteriales</taxon>
        <taxon>Clostridiales Family XVI. Incertae Sedis</taxon>
        <taxon>Carboxydocella</taxon>
    </lineage>
</organism>
<accession>A0A1T4QS49</accession>
<dbReference type="GO" id="GO:0016787">
    <property type="term" value="F:hydrolase activity"/>
    <property type="evidence" value="ECO:0007669"/>
    <property type="project" value="InterPro"/>
</dbReference>
<reference evidence="4" key="1">
    <citation type="submission" date="2017-02" db="EMBL/GenBank/DDBJ databases">
        <authorList>
            <person name="Varghese N."/>
            <person name="Submissions S."/>
        </authorList>
    </citation>
    <scope>NUCLEOTIDE SEQUENCE [LARGE SCALE GENOMIC DNA]</scope>
    <source>
        <strain evidence="4">DSM 16521</strain>
    </source>
</reference>
<evidence type="ECO:0000259" key="2">
    <source>
        <dbReference type="PROSITE" id="PS51782"/>
    </source>
</evidence>
<dbReference type="PROSITE" id="PS51782">
    <property type="entry name" value="LYSM"/>
    <property type="match status" value="1"/>
</dbReference>
<dbReference type="Gene3D" id="3.10.350.10">
    <property type="entry name" value="LysM domain"/>
    <property type="match status" value="1"/>
</dbReference>
<evidence type="ECO:0000313" key="4">
    <source>
        <dbReference type="Proteomes" id="UP000189933"/>
    </source>
</evidence>
<dbReference type="GO" id="GO:0008932">
    <property type="term" value="F:lytic endotransglycosylase activity"/>
    <property type="evidence" value="ECO:0007669"/>
    <property type="project" value="TreeGrafter"/>
</dbReference>
<dbReference type="InterPro" id="IPR011105">
    <property type="entry name" value="Cell_wall_hydrolase_SleB"/>
</dbReference>
<dbReference type="SUPFAM" id="SSF54106">
    <property type="entry name" value="LysM domain"/>
    <property type="match status" value="1"/>
</dbReference>
<dbReference type="Pfam" id="PF01476">
    <property type="entry name" value="LysM"/>
    <property type="match status" value="1"/>
</dbReference>
<dbReference type="InterPro" id="IPR036779">
    <property type="entry name" value="LysM_dom_sf"/>
</dbReference>
<dbReference type="RefSeq" id="WP_107753524.1">
    <property type="nucleotide sequence ID" value="NZ_FUXM01000021.1"/>
</dbReference>
<feature type="domain" description="LysM" evidence="2">
    <location>
        <begin position="52"/>
        <end position="95"/>
    </location>
</feature>
<dbReference type="EMBL" id="FUXM01000021">
    <property type="protein sequence ID" value="SKA06550.1"/>
    <property type="molecule type" value="Genomic_DNA"/>
</dbReference>
<evidence type="ECO:0000256" key="1">
    <source>
        <dbReference type="SAM" id="SignalP"/>
    </source>
</evidence>
<dbReference type="PANTHER" id="PTHR33734">
    <property type="entry name" value="LYSM DOMAIN-CONTAINING GPI-ANCHORED PROTEIN 2"/>
    <property type="match status" value="1"/>
</dbReference>
<dbReference type="InterPro" id="IPR018392">
    <property type="entry name" value="LysM"/>
</dbReference>